<reference evidence="1 2" key="1">
    <citation type="submission" date="2017-05" db="EMBL/GenBank/DDBJ databases">
        <title>Functional genome analysis of Paenibacillus pasadenensis strain R16: insights on endophytic life style and antifungal activity.</title>
        <authorList>
            <person name="Passera A."/>
            <person name="Marcolungo L."/>
            <person name="Casati P."/>
            <person name="Brasca M."/>
            <person name="Quaglino F."/>
            <person name="Delledonne M."/>
        </authorList>
    </citation>
    <scope>NUCLEOTIDE SEQUENCE [LARGE SCALE GENOMIC DNA]</scope>
    <source>
        <strain evidence="1 2">R16</strain>
    </source>
</reference>
<sequence length="584" mass="66841">MSSPWHFGNTTVRNPLRIREGLIVLKNTLNGNIIGKSQERLFADELDRAGVIEIANKQRDYSDMGRKWRSCLSQLGFITHKFKRDLRPDEKDPAILEVVAENPEYGLTGRAYEITPSGQRMINAETVQEQQECMLRALLAYEIPSVIEPTNGEESFNPFIFILQVLQRLGSLENSEGLSKVEMGIVQIYRDHKSVDEVVEKILEFRAERNAVTGRVAKRRVDNALLERIAASVGLQRDSLKDYADVNFRYPRLTGLVSLKGKRLILSDKKLPIINAIISVDRRIIGKENGKEYLTRLWNGSQLPTDNEITAREEIVRFRQLLIDSGMDEALVPTIPETQEVADLNQVRLRLEVLYQQVLEKNYASQQDEEEQVKEIIAYLKKIDKQPIDEETYDIDIEDEPAYLEWAVWRAFLAINQLVNKPHEARRFKVDQDFFPLGCAPGGGPDLIFEFEDYVLVVEVTLTTSSRQEAAEGEPVRRHVAKEKAKVAAASGKPVYGLFLARSIDNNTAETFRVGVWYTGDEPDFINIVPITLKQFILMMEKYVTNRYDNKEFRRVLDTCLIPRNAHAPAWKREIQKVVDGFLG</sequence>
<dbReference type="Proteomes" id="UP000234789">
    <property type="component" value="Unassembled WGS sequence"/>
</dbReference>
<organism evidence="1 2">
    <name type="scientific">Paenibacillus pasadenensis</name>
    <dbReference type="NCBI Taxonomy" id="217090"/>
    <lineage>
        <taxon>Bacteria</taxon>
        <taxon>Bacillati</taxon>
        <taxon>Bacillota</taxon>
        <taxon>Bacilli</taxon>
        <taxon>Bacillales</taxon>
        <taxon>Paenibacillaceae</taxon>
        <taxon>Paenibacillus</taxon>
    </lineage>
</organism>
<keyword evidence="1" id="KW-0540">Nuclease</keyword>
<dbReference type="InterPro" id="IPR018573">
    <property type="entry name" value="Restrct_endonuc_II_AlwI"/>
</dbReference>
<dbReference type="CDD" id="cd22316">
    <property type="entry name" value="BspD6I-like"/>
    <property type="match status" value="1"/>
</dbReference>
<dbReference type="GO" id="GO:0004519">
    <property type="term" value="F:endonuclease activity"/>
    <property type="evidence" value="ECO:0007669"/>
    <property type="project" value="UniProtKB-KW"/>
</dbReference>
<evidence type="ECO:0000313" key="2">
    <source>
        <dbReference type="Proteomes" id="UP000234789"/>
    </source>
</evidence>
<keyword evidence="1" id="KW-0378">Hydrolase</keyword>
<dbReference type="RefSeq" id="WP_101808207.1">
    <property type="nucleotide sequence ID" value="NZ_NFEZ01000003.1"/>
</dbReference>
<proteinExistence type="predicted"/>
<keyword evidence="1" id="KW-0255">Endonuclease</keyword>
<accession>A0A2N5NBL0</accession>
<evidence type="ECO:0000313" key="1">
    <source>
        <dbReference type="EMBL" id="PLT47650.1"/>
    </source>
</evidence>
<dbReference type="Gene3D" id="3.40.91.50">
    <property type="match status" value="1"/>
</dbReference>
<dbReference type="AlphaFoldDB" id="A0A2N5NBL0"/>
<dbReference type="Pfam" id="PF09491">
    <property type="entry name" value="RE_AlwI"/>
    <property type="match status" value="1"/>
</dbReference>
<keyword evidence="2" id="KW-1185">Reference proteome</keyword>
<name>A0A2N5NBL0_9BACL</name>
<dbReference type="EMBL" id="NFEZ01000003">
    <property type="protein sequence ID" value="PLT47650.1"/>
    <property type="molecule type" value="Genomic_DNA"/>
</dbReference>
<gene>
    <name evidence="1" type="ORF">B8V81_1874</name>
</gene>
<comment type="caution">
    <text evidence="1">The sequence shown here is derived from an EMBL/GenBank/DDBJ whole genome shotgun (WGS) entry which is preliminary data.</text>
</comment>
<protein>
    <submittedName>
        <fullName evidence="1">Type IIs restriction endonuclease</fullName>
    </submittedName>
</protein>